<proteinExistence type="predicted"/>
<protein>
    <submittedName>
        <fullName evidence="1">Uncharacterized protein</fullName>
    </submittedName>
</protein>
<keyword evidence="2" id="KW-1185">Reference proteome</keyword>
<gene>
    <name evidence="1" type="ORF">GK091_10655</name>
</gene>
<evidence type="ECO:0000313" key="2">
    <source>
        <dbReference type="Proteomes" id="UP000477386"/>
    </source>
</evidence>
<comment type="caution">
    <text evidence="1">The sequence shown here is derived from an EMBL/GenBank/DDBJ whole genome shotgun (WGS) entry which is preliminary data.</text>
</comment>
<dbReference type="EMBL" id="JAAGNZ010000001">
    <property type="protein sequence ID" value="NEU67343.1"/>
    <property type="molecule type" value="Genomic_DNA"/>
</dbReference>
<sequence>MSVAYVFHEGWGSVCTPGKGHSYRTLHNQVCERGGIKTTLRMEVRKRLLLMVYALWCYEARHDPFLPDELG</sequence>
<dbReference type="RefSeq" id="WP_164037158.1">
    <property type="nucleotide sequence ID" value="NZ_JAAGNZ010000001.1"/>
</dbReference>
<accession>A0A6M0IK79</accession>
<dbReference type="Proteomes" id="UP000477386">
    <property type="component" value="Unassembled WGS sequence"/>
</dbReference>
<dbReference type="AlphaFoldDB" id="A0A6M0IK79"/>
<evidence type="ECO:0000313" key="1">
    <source>
        <dbReference type="EMBL" id="NEU67343.1"/>
    </source>
</evidence>
<organism evidence="1 2">
    <name type="scientific">Spirosoma agri</name>
    <dbReference type="NCBI Taxonomy" id="1987381"/>
    <lineage>
        <taxon>Bacteria</taxon>
        <taxon>Pseudomonadati</taxon>
        <taxon>Bacteroidota</taxon>
        <taxon>Cytophagia</taxon>
        <taxon>Cytophagales</taxon>
        <taxon>Cytophagaceae</taxon>
        <taxon>Spirosoma</taxon>
    </lineage>
</organism>
<name>A0A6M0IK79_9BACT</name>
<reference evidence="1 2" key="1">
    <citation type="submission" date="2020-02" db="EMBL/GenBank/DDBJ databases">
        <title>Draft genome sequence of two Spirosoma agri KCTC 52727 and Spirosoma terrae KCTC 52035.</title>
        <authorList>
            <person name="Rojas J."/>
            <person name="Ambika Manirajan B."/>
            <person name="Ratering S."/>
            <person name="Suarez C."/>
            <person name="Schnell S."/>
        </authorList>
    </citation>
    <scope>NUCLEOTIDE SEQUENCE [LARGE SCALE GENOMIC DNA]</scope>
    <source>
        <strain evidence="1 2">KCTC 52727</strain>
    </source>
</reference>